<sequence length="39" mass="4365">KLDRKALPAPDQLALVSREHEAPRGATEQVIADIWQDLL</sequence>
<evidence type="ECO:0000313" key="2">
    <source>
        <dbReference type="Proteomes" id="UP000004471"/>
    </source>
</evidence>
<evidence type="ECO:0000313" key="1">
    <source>
        <dbReference type="EMBL" id="EGH35794.1"/>
    </source>
</evidence>
<proteinExistence type="predicted"/>
<dbReference type="EMBL" id="AEAH01004054">
    <property type="protein sequence ID" value="EGH35794.1"/>
    <property type="molecule type" value="Genomic_DNA"/>
</dbReference>
<feature type="non-terminal residue" evidence="1">
    <location>
        <position position="1"/>
    </location>
</feature>
<gene>
    <name evidence="1" type="ORF">PSYJA_44856</name>
</gene>
<name>F3G002_PSESX</name>
<dbReference type="AlphaFoldDB" id="F3G002"/>
<reference evidence="1 2" key="1">
    <citation type="journal article" date="2011" name="PLoS Pathog.">
        <title>Dynamic evolution of pathogenicity revealed by sequencing and comparative genomics of 19 Pseudomonas syringae isolates.</title>
        <authorList>
            <person name="Baltrus D.A."/>
            <person name="Nishimura M.T."/>
            <person name="Romanchuk A."/>
            <person name="Chang J.H."/>
            <person name="Mukhtar M.S."/>
            <person name="Cherkis K."/>
            <person name="Roach J."/>
            <person name="Grant S.R."/>
            <person name="Jones C.D."/>
            <person name="Dangl J.L."/>
        </authorList>
    </citation>
    <scope>NUCLEOTIDE SEQUENCE [LARGE SCALE GENOMIC DNA]</scope>
    <source>
        <strain evidence="2">M301072PT</strain>
    </source>
</reference>
<accession>F3G002</accession>
<organism evidence="1 2">
    <name type="scientific">Pseudomonas syringae pv. japonica str. M301072</name>
    <dbReference type="NCBI Taxonomy" id="629262"/>
    <lineage>
        <taxon>Bacteria</taxon>
        <taxon>Pseudomonadati</taxon>
        <taxon>Pseudomonadota</taxon>
        <taxon>Gammaproteobacteria</taxon>
        <taxon>Pseudomonadales</taxon>
        <taxon>Pseudomonadaceae</taxon>
        <taxon>Pseudomonas</taxon>
        <taxon>Pseudomonas syringae</taxon>
    </lineage>
</organism>
<comment type="caution">
    <text evidence="1">The sequence shown here is derived from an EMBL/GenBank/DDBJ whole genome shotgun (WGS) entry which is preliminary data.</text>
</comment>
<dbReference type="Proteomes" id="UP000004471">
    <property type="component" value="Unassembled WGS sequence"/>
</dbReference>
<feature type="non-terminal residue" evidence="1">
    <location>
        <position position="39"/>
    </location>
</feature>
<protein>
    <submittedName>
        <fullName evidence="1">Peptide synthetase XpsB</fullName>
    </submittedName>
</protein>